<proteinExistence type="predicted"/>
<sequence length="226" mass="25676">MARKRYLSEDEYARLINDPTSDTDESDDSFSKELECDISSDSDTDILSETELAECLPSTSHRRMSQDAPFWTRELQVLHPHIFIGTPGTNSVVNAGKKIDFFNVFFDDLLNVIVEETNSFAQNAQRSAPSTSKSTKFSNVSIADIKVFFAMIILMGIIKKPSLKMHFITNQVFATPFFNRVMPTDVFLHILKCLHFTSDASAKRLQKLGLIVDNLKNKLKRRKIFA</sequence>
<dbReference type="OrthoDB" id="6776360at2759"/>
<evidence type="ECO:0000259" key="1">
    <source>
        <dbReference type="Pfam" id="PF13843"/>
    </source>
</evidence>
<reference evidence="2 3" key="1">
    <citation type="journal article" date="2019" name="Sci. Rep.">
        <title>Orb-weaving spider Araneus ventricosus genome elucidates the spidroin gene catalogue.</title>
        <authorList>
            <person name="Kono N."/>
            <person name="Nakamura H."/>
            <person name="Ohtoshi R."/>
            <person name="Moran D.A.P."/>
            <person name="Shinohara A."/>
            <person name="Yoshida Y."/>
            <person name="Fujiwara M."/>
            <person name="Mori M."/>
            <person name="Tomita M."/>
            <person name="Arakawa K."/>
        </authorList>
    </citation>
    <scope>NUCLEOTIDE SEQUENCE [LARGE SCALE GENOMIC DNA]</scope>
</reference>
<feature type="domain" description="PiggyBac transposable element-derived protein" evidence="1">
    <location>
        <begin position="100"/>
        <end position="220"/>
    </location>
</feature>
<organism evidence="2 3">
    <name type="scientific">Araneus ventricosus</name>
    <name type="common">Orbweaver spider</name>
    <name type="synonym">Epeira ventricosa</name>
    <dbReference type="NCBI Taxonomy" id="182803"/>
    <lineage>
        <taxon>Eukaryota</taxon>
        <taxon>Metazoa</taxon>
        <taxon>Ecdysozoa</taxon>
        <taxon>Arthropoda</taxon>
        <taxon>Chelicerata</taxon>
        <taxon>Arachnida</taxon>
        <taxon>Araneae</taxon>
        <taxon>Araneomorphae</taxon>
        <taxon>Entelegynae</taxon>
        <taxon>Araneoidea</taxon>
        <taxon>Araneidae</taxon>
        <taxon>Araneus</taxon>
    </lineage>
</organism>
<dbReference type="PANTHER" id="PTHR46599">
    <property type="entry name" value="PIGGYBAC TRANSPOSABLE ELEMENT-DERIVED PROTEIN 4"/>
    <property type="match status" value="1"/>
</dbReference>
<dbReference type="InterPro" id="IPR029526">
    <property type="entry name" value="PGBD"/>
</dbReference>
<accession>A0A4Y2G598</accession>
<dbReference type="AlphaFoldDB" id="A0A4Y2G598"/>
<dbReference type="Proteomes" id="UP000499080">
    <property type="component" value="Unassembled WGS sequence"/>
</dbReference>
<evidence type="ECO:0000313" key="3">
    <source>
        <dbReference type="Proteomes" id="UP000499080"/>
    </source>
</evidence>
<keyword evidence="3" id="KW-1185">Reference proteome</keyword>
<comment type="caution">
    <text evidence="2">The sequence shown here is derived from an EMBL/GenBank/DDBJ whole genome shotgun (WGS) entry which is preliminary data.</text>
</comment>
<dbReference type="PANTHER" id="PTHR46599:SF3">
    <property type="entry name" value="PIGGYBAC TRANSPOSABLE ELEMENT-DERIVED PROTEIN 4"/>
    <property type="match status" value="1"/>
</dbReference>
<name>A0A4Y2G598_ARAVE</name>
<dbReference type="Pfam" id="PF13843">
    <property type="entry name" value="DDE_Tnp_1_7"/>
    <property type="match status" value="1"/>
</dbReference>
<gene>
    <name evidence="2" type="ORF">AVEN_34325_1</name>
</gene>
<dbReference type="EMBL" id="BGPR01001202">
    <property type="protein sequence ID" value="GBM47986.1"/>
    <property type="molecule type" value="Genomic_DNA"/>
</dbReference>
<protein>
    <recommendedName>
        <fullName evidence="1">PiggyBac transposable element-derived protein domain-containing protein</fullName>
    </recommendedName>
</protein>
<evidence type="ECO:0000313" key="2">
    <source>
        <dbReference type="EMBL" id="GBM47986.1"/>
    </source>
</evidence>